<gene>
    <name evidence="4" type="primary">SULT1C4</name>
    <name evidence="4" type="ORF">TNIN_871</name>
</gene>
<sequence length="349" mass="40634">MQILKTPSFDPEYREVHDNARDIRESVNIIMLEPSELIASQFINGFQVPAFYSEENVLSAIQYQPKPDDVFIATYPKCGTTWAQHILMLLFRYGRPPESNMVFFNTAVYLESQGAKAAESMVRPGAIKTHFPFHLTPRSKEAKYIYITRNPKDCCVSYYHHMRGMPGHSFKGTFDQFFELFLAGKVDFGDYFDNLMGWYEHRNEPNVLFLTYEEMKENTAAAIMKIASFIDDEKYAEPMRKDPKILNSIMKYSSINCMKEAVNKGMEEMLSMSVEDVLKSDLSEDMKKFLCHVQEKEDSHKPTSVNFVRKGIVGDWKNYFSEDQSQRMDQKFAEKTKGTEIENFWKGYM</sequence>
<proteinExistence type="inferred from homology"/>
<name>A0A8X6YHF2_9ARAC</name>
<dbReference type="OrthoDB" id="205623at2759"/>
<evidence type="ECO:0000313" key="4">
    <source>
        <dbReference type="EMBL" id="GFY72398.1"/>
    </source>
</evidence>
<dbReference type="EMBL" id="BMAV01019413">
    <property type="protein sequence ID" value="GFY72398.1"/>
    <property type="molecule type" value="Genomic_DNA"/>
</dbReference>
<comment type="similarity">
    <text evidence="1">Belongs to the sulfotransferase 1 family.</text>
</comment>
<feature type="domain" description="Sulfotransferase" evidence="3">
    <location>
        <begin position="67"/>
        <end position="275"/>
    </location>
</feature>
<protein>
    <submittedName>
        <fullName evidence="4">Sulfotransferase 1C4</fullName>
    </submittedName>
</protein>
<dbReference type="SUPFAM" id="SSF52540">
    <property type="entry name" value="P-loop containing nucleoside triphosphate hydrolases"/>
    <property type="match status" value="1"/>
</dbReference>
<dbReference type="AlphaFoldDB" id="A0A8X6YHF2"/>
<organism evidence="4 5">
    <name type="scientific">Trichonephila inaurata madagascariensis</name>
    <dbReference type="NCBI Taxonomy" id="2747483"/>
    <lineage>
        <taxon>Eukaryota</taxon>
        <taxon>Metazoa</taxon>
        <taxon>Ecdysozoa</taxon>
        <taxon>Arthropoda</taxon>
        <taxon>Chelicerata</taxon>
        <taxon>Arachnida</taxon>
        <taxon>Araneae</taxon>
        <taxon>Araneomorphae</taxon>
        <taxon>Entelegynae</taxon>
        <taxon>Araneoidea</taxon>
        <taxon>Nephilidae</taxon>
        <taxon>Trichonephila</taxon>
        <taxon>Trichonephila inaurata</taxon>
    </lineage>
</organism>
<dbReference type="PANTHER" id="PTHR11783">
    <property type="entry name" value="SULFOTRANSFERASE SULT"/>
    <property type="match status" value="1"/>
</dbReference>
<dbReference type="InterPro" id="IPR000863">
    <property type="entry name" value="Sulfotransferase_dom"/>
</dbReference>
<evidence type="ECO:0000313" key="5">
    <source>
        <dbReference type="Proteomes" id="UP000886998"/>
    </source>
</evidence>
<reference evidence="4" key="1">
    <citation type="submission" date="2020-08" db="EMBL/GenBank/DDBJ databases">
        <title>Multicomponent nature underlies the extraordinary mechanical properties of spider dragline silk.</title>
        <authorList>
            <person name="Kono N."/>
            <person name="Nakamura H."/>
            <person name="Mori M."/>
            <person name="Yoshida Y."/>
            <person name="Ohtoshi R."/>
            <person name="Malay A.D."/>
            <person name="Moran D.A.P."/>
            <person name="Tomita M."/>
            <person name="Numata K."/>
            <person name="Arakawa K."/>
        </authorList>
    </citation>
    <scope>NUCLEOTIDE SEQUENCE</scope>
</reference>
<dbReference type="Proteomes" id="UP000886998">
    <property type="component" value="Unassembled WGS sequence"/>
</dbReference>
<evidence type="ECO:0000259" key="3">
    <source>
        <dbReference type="Pfam" id="PF00685"/>
    </source>
</evidence>
<keyword evidence="5" id="KW-1185">Reference proteome</keyword>
<dbReference type="Pfam" id="PF00685">
    <property type="entry name" value="Sulfotransfer_1"/>
    <property type="match status" value="1"/>
</dbReference>
<dbReference type="InterPro" id="IPR027417">
    <property type="entry name" value="P-loop_NTPase"/>
</dbReference>
<comment type="caution">
    <text evidence="4">The sequence shown here is derived from an EMBL/GenBank/DDBJ whole genome shotgun (WGS) entry which is preliminary data.</text>
</comment>
<keyword evidence="2" id="KW-0808">Transferase</keyword>
<accession>A0A8X6YHF2</accession>
<evidence type="ECO:0000256" key="2">
    <source>
        <dbReference type="ARBA" id="ARBA00022679"/>
    </source>
</evidence>
<dbReference type="GO" id="GO:0008146">
    <property type="term" value="F:sulfotransferase activity"/>
    <property type="evidence" value="ECO:0007669"/>
    <property type="project" value="InterPro"/>
</dbReference>
<dbReference type="Gene3D" id="3.40.50.300">
    <property type="entry name" value="P-loop containing nucleotide triphosphate hydrolases"/>
    <property type="match status" value="1"/>
</dbReference>
<evidence type="ECO:0000256" key="1">
    <source>
        <dbReference type="ARBA" id="ARBA00005771"/>
    </source>
</evidence>